<feature type="region of interest" description="Disordered" evidence="1">
    <location>
        <begin position="313"/>
        <end position="340"/>
    </location>
</feature>
<organism evidence="4 5">
    <name type="scientific">Rhodopirellula sallentina SM41</name>
    <dbReference type="NCBI Taxonomy" id="1263870"/>
    <lineage>
        <taxon>Bacteria</taxon>
        <taxon>Pseudomonadati</taxon>
        <taxon>Planctomycetota</taxon>
        <taxon>Planctomycetia</taxon>
        <taxon>Pirellulales</taxon>
        <taxon>Pirellulaceae</taxon>
        <taxon>Rhodopirellula</taxon>
    </lineage>
</organism>
<dbReference type="InterPro" id="IPR029062">
    <property type="entry name" value="Class_I_gatase-like"/>
</dbReference>
<evidence type="ECO:0000313" key="5">
    <source>
        <dbReference type="Proteomes" id="UP000011885"/>
    </source>
</evidence>
<dbReference type="AlphaFoldDB" id="M5UJW2"/>
<dbReference type="SUPFAM" id="SSF52317">
    <property type="entry name" value="Class I glutamine amidotransferase-like"/>
    <property type="match status" value="1"/>
</dbReference>
<feature type="signal peptide" evidence="2">
    <location>
        <begin position="1"/>
        <end position="28"/>
    </location>
</feature>
<dbReference type="OrthoDB" id="251914at2"/>
<comment type="caution">
    <text evidence="4">The sequence shown here is derived from an EMBL/GenBank/DDBJ whole genome shotgun (WGS) entry which is preliminary data.</text>
</comment>
<feature type="domain" description="ThuA-like" evidence="3">
    <location>
        <begin position="48"/>
        <end position="266"/>
    </location>
</feature>
<evidence type="ECO:0000259" key="3">
    <source>
        <dbReference type="Pfam" id="PF06283"/>
    </source>
</evidence>
<accession>M5UJW2</accession>
<feature type="chain" id="PRO_5004073277" evidence="2">
    <location>
        <begin position="29"/>
        <end position="340"/>
    </location>
</feature>
<dbReference type="Pfam" id="PF06283">
    <property type="entry name" value="ThuA"/>
    <property type="match status" value="1"/>
</dbReference>
<proteinExistence type="predicted"/>
<dbReference type="Proteomes" id="UP000011885">
    <property type="component" value="Unassembled WGS sequence"/>
</dbReference>
<evidence type="ECO:0000256" key="1">
    <source>
        <dbReference type="SAM" id="MobiDB-lite"/>
    </source>
</evidence>
<sequence>MLRNPAPRLLTFCLVAFFTSNLSPAKVAADTTNILFLAGGRSHASGEHEFRAGCMLLAKALNEQSGLDVKATVISGWPEDSSAFNDVDAVVIYSDGTKVIRHGWDRADQLAKSGVGLMFMHYAVHPSPKEGEQYFRPWIGGAMETGWSVNPHWVADLKVLPEHPISNGIDNLVPAYDEFYYNMRFQKDRGAVYDLVTAVPTRERLKRVINLWNQHGVDGIGKRQTLMWGIEREDGGRGVGFTGGHYHRNWAVDDYRKIVLNAIVWVAGAEVPADGVVSEPVTVEALNANLDKYPTENPVIALPNIEDYKNLPPATNVSMDDYNNAKSTRQKRSQKAKAKS</sequence>
<gene>
    <name evidence="4" type="ORF">RSSM_02261</name>
</gene>
<keyword evidence="2" id="KW-0732">Signal</keyword>
<dbReference type="Gene3D" id="3.40.50.880">
    <property type="match status" value="1"/>
</dbReference>
<name>M5UJW2_9BACT</name>
<protein>
    <submittedName>
        <fullName evidence="4">Putative secreted protein</fullName>
    </submittedName>
</protein>
<feature type="compositionally biased region" description="Basic residues" evidence="1">
    <location>
        <begin position="328"/>
        <end position="340"/>
    </location>
</feature>
<dbReference type="RefSeq" id="WP_008677642.1">
    <property type="nucleotide sequence ID" value="NZ_ANOH01000156.1"/>
</dbReference>
<dbReference type="InterPro" id="IPR029010">
    <property type="entry name" value="ThuA-like"/>
</dbReference>
<evidence type="ECO:0000256" key="2">
    <source>
        <dbReference type="SAM" id="SignalP"/>
    </source>
</evidence>
<evidence type="ECO:0000313" key="4">
    <source>
        <dbReference type="EMBL" id="EMI56303.1"/>
    </source>
</evidence>
<dbReference type="PATRIC" id="fig|1263870.3.peg.2407"/>
<reference evidence="4 5" key="1">
    <citation type="journal article" date="2013" name="Mar. Genomics">
        <title>Expression of sulfatases in Rhodopirellula baltica and the diversity of sulfatases in the genus Rhodopirellula.</title>
        <authorList>
            <person name="Wegner C.E."/>
            <person name="Richter-Heitmann T."/>
            <person name="Klindworth A."/>
            <person name="Klockow C."/>
            <person name="Richter M."/>
            <person name="Achstetter T."/>
            <person name="Glockner F.O."/>
            <person name="Harder J."/>
        </authorList>
    </citation>
    <scope>NUCLEOTIDE SEQUENCE [LARGE SCALE GENOMIC DNA]</scope>
    <source>
        <strain evidence="4 5">SM41</strain>
    </source>
</reference>
<dbReference type="EMBL" id="ANOH01000156">
    <property type="protein sequence ID" value="EMI56303.1"/>
    <property type="molecule type" value="Genomic_DNA"/>
</dbReference>
<keyword evidence="5" id="KW-1185">Reference proteome</keyword>